<evidence type="ECO:0000313" key="3">
    <source>
        <dbReference type="Proteomes" id="UP001595932"/>
    </source>
</evidence>
<protein>
    <submittedName>
        <fullName evidence="2">NAD(P)H-binding protein</fullName>
    </submittedName>
</protein>
<dbReference type="Gene3D" id="3.40.50.720">
    <property type="entry name" value="NAD(P)-binding Rossmann-like Domain"/>
    <property type="match status" value="1"/>
</dbReference>
<gene>
    <name evidence="2" type="ORF">ACFO5U_04230</name>
</gene>
<comment type="caution">
    <text evidence="2">The sequence shown here is derived from an EMBL/GenBank/DDBJ whole genome shotgun (WGS) entry which is preliminary data.</text>
</comment>
<evidence type="ECO:0000313" key="2">
    <source>
        <dbReference type="EMBL" id="MFC4712046.1"/>
    </source>
</evidence>
<dbReference type="InterPro" id="IPR016040">
    <property type="entry name" value="NAD(P)-bd_dom"/>
</dbReference>
<dbReference type="InterPro" id="IPR036291">
    <property type="entry name" value="NAD(P)-bd_dom_sf"/>
</dbReference>
<sequence>MHALVIGATGATGKDLVELLVQDESFEQVDIFVRRTLDIKHNKLNIHVIDFDQPAEWMHLVTGDVLFSCLGTTIKAAGSKENQWKVDYGYQYEFAKAAKENGVKRYVLVSADFASSRARSFYSRMKGKLEEAVIELNFPYTTIFNPPILERKNSDRAMENLGLKAIQLINKAGLLRSQQPLPTNILAQAMINSAKRDDKGLNAIKGKAIWQRAGADAK</sequence>
<organism evidence="2 3">
    <name type="scientific">Planococcus dechangensis</name>
    <dbReference type="NCBI Taxonomy" id="1176255"/>
    <lineage>
        <taxon>Bacteria</taxon>
        <taxon>Bacillati</taxon>
        <taxon>Bacillota</taxon>
        <taxon>Bacilli</taxon>
        <taxon>Bacillales</taxon>
        <taxon>Caryophanaceae</taxon>
        <taxon>Planococcus</taxon>
    </lineage>
</organism>
<reference evidence="3" key="1">
    <citation type="journal article" date="2019" name="Int. J. Syst. Evol. Microbiol.">
        <title>The Global Catalogue of Microorganisms (GCM) 10K type strain sequencing project: providing services to taxonomists for standard genome sequencing and annotation.</title>
        <authorList>
            <consortium name="The Broad Institute Genomics Platform"/>
            <consortium name="The Broad Institute Genome Sequencing Center for Infectious Disease"/>
            <person name="Wu L."/>
            <person name="Ma J."/>
        </authorList>
    </citation>
    <scope>NUCLEOTIDE SEQUENCE [LARGE SCALE GENOMIC DNA]</scope>
    <source>
        <strain evidence="3">CGMCC 1.12151</strain>
    </source>
</reference>
<keyword evidence="3" id="KW-1185">Reference proteome</keyword>
<dbReference type="PANTHER" id="PTHR14097:SF7">
    <property type="entry name" value="OXIDOREDUCTASE HTATIP2"/>
    <property type="match status" value="1"/>
</dbReference>
<dbReference type="Proteomes" id="UP001595932">
    <property type="component" value="Unassembled WGS sequence"/>
</dbReference>
<accession>A0ABV9MAC7</accession>
<evidence type="ECO:0000259" key="1">
    <source>
        <dbReference type="Pfam" id="PF13460"/>
    </source>
</evidence>
<dbReference type="PANTHER" id="PTHR14097">
    <property type="entry name" value="OXIDOREDUCTASE HTATIP2"/>
    <property type="match status" value="1"/>
</dbReference>
<feature type="domain" description="NAD(P)-binding" evidence="1">
    <location>
        <begin position="7"/>
        <end position="140"/>
    </location>
</feature>
<proteinExistence type="predicted"/>
<dbReference type="EMBL" id="JBHSGL010000005">
    <property type="protein sequence ID" value="MFC4712046.1"/>
    <property type="molecule type" value="Genomic_DNA"/>
</dbReference>
<name>A0ABV9MAC7_9BACL</name>
<dbReference type="RefSeq" id="WP_377276970.1">
    <property type="nucleotide sequence ID" value="NZ_JBHSGL010000005.1"/>
</dbReference>
<dbReference type="SUPFAM" id="SSF51735">
    <property type="entry name" value="NAD(P)-binding Rossmann-fold domains"/>
    <property type="match status" value="1"/>
</dbReference>
<dbReference type="Pfam" id="PF13460">
    <property type="entry name" value="NAD_binding_10"/>
    <property type="match status" value="1"/>
</dbReference>